<reference evidence="1" key="1">
    <citation type="submission" date="2020-03" db="EMBL/GenBank/DDBJ databases">
        <title>The deep terrestrial virosphere.</title>
        <authorList>
            <person name="Holmfeldt K."/>
            <person name="Nilsson E."/>
            <person name="Simone D."/>
            <person name="Lopez-Fernandez M."/>
            <person name="Wu X."/>
            <person name="de Brujin I."/>
            <person name="Lundin D."/>
            <person name="Andersson A."/>
            <person name="Bertilsson S."/>
            <person name="Dopson M."/>
        </authorList>
    </citation>
    <scope>NUCLEOTIDE SEQUENCE</scope>
    <source>
        <strain evidence="3">MM415A05520</strain>
        <strain evidence="2">MM415B00361</strain>
        <strain evidence="1">TM448A04286</strain>
        <strain evidence="4">TM448B00155</strain>
    </source>
</reference>
<evidence type="ECO:0000313" key="3">
    <source>
        <dbReference type="EMBL" id="QJA68879.1"/>
    </source>
</evidence>
<dbReference type="EMBL" id="MT144593">
    <property type="protein sequence ID" value="QJH93952.1"/>
    <property type="molecule type" value="Genomic_DNA"/>
</dbReference>
<dbReference type="EMBL" id="MT144473">
    <property type="protein sequence ID" value="QJA54054.1"/>
    <property type="molecule type" value="Genomic_DNA"/>
</dbReference>
<protein>
    <submittedName>
        <fullName evidence="1">Uncharacterized protein</fullName>
    </submittedName>
</protein>
<sequence>MRRLRVLSAYTARARFLAECEERPAGWIVAPPRDAIPSPYFSSLTRLVWKHDSGTLVIVSETQHRRFEVWSVEGSTVYATERAAEQAAFNTTRREFVKDNDDEGGDV</sequence>
<evidence type="ECO:0000313" key="4">
    <source>
        <dbReference type="EMBL" id="QJH93952.1"/>
    </source>
</evidence>
<accession>A0A6H2A2L7</accession>
<dbReference type="EMBL" id="MT141549">
    <property type="protein sequence ID" value="QJA66131.1"/>
    <property type="molecule type" value="Genomic_DNA"/>
</dbReference>
<evidence type="ECO:0000313" key="2">
    <source>
        <dbReference type="EMBL" id="QJA66131.1"/>
    </source>
</evidence>
<gene>
    <name evidence="3" type="ORF">MM415A05520_0009</name>
    <name evidence="2" type="ORF">MM415B00361_0051</name>
    <name evidence="1" type="ORF">TM448A04286_0006</name>
    <name evidence="4" type="ORF">TM448B00155_0068</name>
</gene>
<dbReference type="AlphaFoldDB" id="A0A6H2A2L7"/>
<evidence type="ECO:0000313" key="1">
    <source>
        <dbReference type="EMBL" id="QJA54054.1"/>
    </source>
</evidence>
<organism evidence="1">
    <name type="scientific">viral metagenome</name>
    <dbReference type="NCBI Taxonomy" id="1070528"/>
    <lineage>
        <taxon>unclassified sequences</taxon>
        <taxon>metagenomes</taxon>
        <taxon>organismal metagenomes</taxon>
    </lineage>
</organism>
<dbReference type="EMBL" id="MT141657">
    <property type="protein sequence ID" value="QJA68879.1"/>
    <property type="molecule type" value="Genomic_DNA"/>
</dbReference>
<name>A0A6H2A2L7_9ZZZZ</name>
<proteinExistence type="predicted"/>